<dbReference type="InterPro" id="IPR034085">
    <property type="entry name" value="TOG"/>
</dbReference>
<gene>
    <name evidence="4" type="ORF">TVAG_458760</name>
</gene>
<dbReference type="STRING" id="5722.A2E681"/>
<name>A2E681_TRIV3</name>
<dbReference type="PANTHER" id="PTHR23346">
    <property type="entry name" value="TRANSLATIONAL ACTIVATOR GCN1-RELATED"/>
    <property type="match status" value="1"/>
</dbReference>
<dbReference type="InterPro" id="IPR021133">
    <property type="entry name" value="HEAT_type_2"/>
</dbReference>
<evidence type="ECO:0000313" key="5">
    <source>
        <dbReference type="Proteomes" id="UP000001542"/>
    </source>
</evidence>
<keyword evidence="5" id="KW-1185">Reference proteome</keyword>
<organism evidence="4 5">
    <name type="scientific">Trichomonas vaginalis (strain ATCC PRA-98 / G3)</name>
    <dbReference type="NCBI Taxonomy" id="412133"/>
    <lineage>
        <taxon>Eukaryota</taxon>
        <taxon>Metamonada</taxon>
        <taxon>Parabasalia</taxon>
        <taxon>Trichomonadida</taxon>
        <taxon>Trichomonadidae</taxon>
        <taxon>Trichomonas</taxon>
    </lineage>
</organism>
<dbReference type="PROSITE" id="PS50077">
    <property type="entry name" value="HEAT_REPEAT"/>
    <property type="match status" value="1"/>
</dbReference>
<evidence type="ECO:0000259" key="3">
    <source>
        <dbReference type="SMART" id="SM01349"/>
    </source>
</evidence>
<dbReference type="OrthoDB" id="5148094at2759"/>
<feature type="repeat" description="HEAT" evidence="2">
    <location>
        <begin position="800"/>
        <end position="837"/>
    </location>
</feature>
<dbReference type="GO" id="GO:0005829">
    <property type="term" value="C:cytosol"/>
    <property type="evidence" value="ECO:0000318"/>
    <property type="project" value="GO_Central"/>
</dbReference>
<protein>
    <submittedName>
        <fullName evidence="4">HEAT repeat family protein</fullName>
    </submittedName>
</protein>
<dbReference type="VEuPathDB" id="TrichDB:TVAG_458760"/>
<dbReference type="EMBL" id="DS113312">
    <property type="protein sequence ID" value="EAY11804.1"/>
    <property type="molecule type" value="Genomic_DNA"/>
</dbReference>
<dbReference type="RefSeq" id="XP_001324027.1">
    <property type="nucleotide sequence ID" value="XM_001323992.1"/>
</dbReference>
<evidence type="ECO:0000256" key="2">
    <source>
        <dbReference type="PROSITE-ProRule" id="PRU00103"/>
    </source>
</evidence>
<dbReference type="Gene3D" id="1.25.10.10">
    <property type="entry name" value="Leucine-rich Repeat Variant"/>
    <property type="match status" value="3"/>
</dbReference>
<dbReference type="eggNOG" id="KOG1242">
    <property type="taxonomic scope" value="Eukaryota"/>
</dbReference>
<dbReference type="Proteomes" id="UP000001542">
    <property type="component" value="Unassembled WGS sequence"/>
</dbReference>
<dbReference type="SMART" id="SM01349">
    <property type="entry name" value="TOG"/>
    <property type="match status" value="1"/>
</dbReference>
<evidence type="ECO:0000313" key="4">
    <source>
        <dbReference type="EMBL" id="EAY11804.1"/>
    </source>
</evidence>
<proteinExistence type="predicted"/>
<dbReference type="FunCoup" id="A2E681">
    <property type="interactions" value="997"/>
</dbReference>
<sequence length="1784" mass="202767">MELTSEIQEKTREAFVDYLADPLDEGDMILVMSDKPVEETHETAINYCNILRDLKNPNSRNKTSLHQRFNIERYNVEKLQAEIRNHLKTTKVQPVLDGIKVISDYLNGNNEVTATITSFGVLLTYLNQYMIFKQQTEELVVQIIKKVEEFTSDAQEIFGLLLKTDEPLTDEQIAKLLPTNITDRTLHIITPRLGELLKHKDLQDKFCNTDIITKDLDIHLLLPIYLDLADQGEQIYNFAVSLSYEAPISIINSAIRNLLSPKNKIRQCALDCLSVSSIQPDDVNHKLFCLIFMQGGTNPSAVELLKKLHLKRPRVDLIYRMYNDLFKLKNKDESLVEDVGRSFAVLMAKEDQEEFIKYLVNIFESNSITNVSDAEKQFQNDVRASVSFALLQFKPLTEECMNFIITTGLSDNNPVVIKNFSELIKFYIENFEEDERNLLYNKMYTILNLPPLDIESNIQLRLSLIELCLQIVLDDKDSIYDFVFMLISQNLRSNDERLKTTSCKAISSICKKYPEVVDFYLPQVVQILPKLTTKEKIESYSYAYSSFVHSLGITGLNTKQVFEFTHSLAISSDQSVREIFGFVVISLSSLFKGLLEPSLPKFLSDLFKLTGDSKQNVRESADSCLEVVTSNLTKACSERALPIAIKFASDDNSWKSQYKAINFINNLFKKGTKNMHRYIFDIVSSISLSVKSASTDVKKASSETFEYIKSLITNESVSKIFESLVESLISQSNVDNALEKLMHMNLDSKLDVDSLSLIVPVLINGCRTNSNETKLNSLKIITNLPQISVDGSLKVFSDQLVPSVYQLISDANPNTRALASSCLSKLIVKFNTSVYDNVMNQLINEMISKNSFSERQGCAMTIASLIKTRGVEELNKQLLDFIEKARNDKNIQVRECYVSLLGFLSHFFGAEEFSSCYDITIDAVLEACSDTSDVIRTVGLRSVSLIAKTFAQSKPDLIINPFNNCALKDNWRYRLCAVHFLKSFVSACLGTSEADDRGIRNIGELLTQIEKSLQPDICAQTLVTLFILCSDPVSTVKQEAMSVWRQIVPNTGGYLREHVETYIDTVTLFVTSDREVVRTVGALSMKEFVHKVGGQSLISLVEKLEELIKIEDIDIEHGVLLCIHTLGEDMDYDIKLRSLQVIAPFMSSPYEIVRLESLGTFSDFKKSLGDVGTRTICSKLVDFVYSESQTKEDISDLKGLINSLDRTSLNQLVMKILQRPLNEQSSSIGGKIISISEDALDPIFSIFVERIFGICVEKCEGEEENVSLNMSENIINHCNKQHLKIFVQKLLTTLRSPQPEERYPSMSLLKSVIENHDYDKEIFESIIRGTIYVLDDPVDSLMNMSIETIKIVCDRAVEKRKEEELIDISFFLSDTLEQIGSSSQLRAFEYEYSFEYIYQFIIECLCSSSENSVLNTGKLLKCIIPQLKNRPKYTRNLMSKIIFASQITQNTDITQVLLEASRCLFKFCNDDRDLMINSFASTFIKLFKENNTTLQEFVSDTFCLYANKISTPDIVIKIFLMILKQQGKQISSIIIKSLIKIISNKNISQNICDSIIEVIGHSIHTGTIQMVKIKSELIAKALISAGEMSTLNFINYRGSFDINRDDMKISCITIMTEIVNSNKTNIIDIIFNEFMNLISKIDRERSKDAKMLYPKLIVSMIMVKNEICSDMMPHIINMIEKEDSEIRVETIQNIQSFASLDTDVFDKIQETVLKTLVNSYRTGDMAVKFASSNTLFVLFKLEELTQPQLQKLAEVVGDVERTKNDFNEIIKQSQSDRNNKKIRR</sequence>
<accession>A2E681</accession>
<dbReference type="VEuPathDB" id="TrichDB:TVAGG3_0394190"/>
<dbReference type="KEGG" id="tva:4769762"/>
<dbReference type="InterPro" id="IPR057546">
    <property type="entry name" value="HEAT_GCN1"/>
</dbReference>
<dbReference type="SUPFAM" id="SSF48371">
    <property type="entry name" value="ARM repeat"/>
    <property type="match status" value="3"/>
</dbReference>
<keyword evidence="1" id="KW-0677">Repeat</keyword>
<dbReference type="InterPro" id="IPR011989">
    <property type="entry name" value="ARM-like"/>
</dbReference>
<feature type="domain" description="TOG" evidence="3">
    <location>
        <begin position="631"/>
        <end position="856"/>
    </location>
</feature>
<reference evidence="4" key="2">
    <citation type="journal article" date="2007" name="Science">
        <title>Draft genome sequence of the sexually transmitted pathogen Trichomonas vaginalis.</title>
        <authorList>
            <person name="Carlton J.M."/>
            <person name="Hirt R.P."/>
            <person name="Silva J.C."/>
            <person name="Delcher A.L."/>
            <person name="Schatz M."/>
            <person name="Zhao Q."/>
            <person name="Wortman J.R."/>
            <person name="Bidwell S.L."/>
            <person name="Alsmark U.C.M."/>
            <person name="Besteiro S."/>
            <person name="Sicheritz-Ponten T."/>
            <person name="Noel C.J."/>
            <person name="Dacks J.B."/>
            <person name="Foster P.G."/>
            <person name="Simillion C."/>
            <person name="Van de Peer Y."/>
            <person name="Miranda-Saavedra D."/>
            <person name="Barton G.J."/>
            <person name="Westrop G.D."/>
            <person name="Mueller S."/>
            <person name="Dessi D."/>
            <person name="Fiori P.L."/>
            <person name="Ren Q."/>
            <person name="Paulsen I."/>
            <person name="Zhang H."/>
            <person name="Bastida-Corcuera F.D."/>
            <person name="Simoes-Barbosa A."/>
            <person name="Brown M.T."/>
            <person name="Hayes R.D."/>
            <person name="Mukherjee M."/>
            <person name="Okumura C.Y."/>
            <person name="Schneider R."/>
            <person name="Smith A.J."/>
            <person name="Vanacova S."/>
            <person name="Villalvazo M."/>
            <person name="Haas B.J."/>
            <person name="Pertea M."/>
            <person name="Feldblyum T.V."/>
            <person name="Utterback T.R."/>
            <person name="Shu C.L."/>
            <person name="Osoegawa K."/>
            <person name="de Jong P.J."/>
            <person name="Hrdy I."/>
            <person name="Horvathova L."/>
            <person name="Zubacova Z."/>
            <person name="Dolezal P."/>
            <person name="Malik S.B."/>
            <person name="Logsdon J.M. Jr."/>
            <person name="Henze K."/>
            <person name="Gupta A."/>
            <person name="Wang C.C."/>
            <person name="Dunne R.L."/>
            <person name="Upcroft J.A."/>
            <person name="Upcroft P."/>
            <person name="White O."/>
            <person name="Salzberg S.L."/>
            <person name="Tang P."/>
            <person name="Chiu C.-H."/>
            <person name="Lee Y.-S."/>
            <person name="Embley T.M."/>
            <person name="Coombs G.H."/>
            <person name="Mottram J.C."/>
            <person name="Tachezy J."/>
            <person name="Fraser-Liggett C.M."/>
            <person name="Johnson P.J."/>
        </authorList>
    </citation>
    <scope>NUCLEOTIDE SEQUENCE [LARGE SCALE GENOMIC DNA]</scope>
    <source>
        <strain evidence="4">G3</strain>
    </source>
</reference>
<dbReference type="InParanoid" id="A2E681"/>
<dbReference type="Pfam" id="PF24987">
    <property type="entry name" value="HEAT_EF3_N"/>
    <property type="match status" value="1"/>
</dbReference>
<dbReference type="GO" id="GO:0034198">
    <property type="term" value="P:cellular response to amino acid starvation"/>
    <property type="evidence" value="ECO:0000318"/>
    <property type="project" value="GO_Central"/>
</dbReference>
<dbReference type="Pfam" id="PF23271">
    <property type="entry name" value="HEAT_GCN1"/>
    <property type="match status" value="1"/>
</dbReference>
<dbReference type="GO" id="GO:0019887">
    <property type="term" value="F:protein kinase regulator activity"/>
    <property type="evidence" value="ECO:0000318"/>
    <property type="project" value="GO_Central"/>
</dbReference>
<reference evidence="4" key="1">
    <citation type="submission" date="2006-10" db="EMBL/GenBank/DDBJ databases">
        <authorList>
            <person name="Amadeo P."/>
            <person name="Zhao Q."/>
            <person name="Wortman J."/>
            <person name="Fraser-Liggett C."/>
            <person name="Carlton J."/>
        </authorList>
    </citation>
    <scope>NUCLEOTIDE SEQUENCE</scope>
    <source>
        <strain evidence="4">G3</strain>
    </source>
</reference>
<evidence type="ECO:0000256" key="1">
    <source>
        <dbReference type="ARBA" id="ARBA00022737"/>
    </source>
</evidence>
<dbReference type="InterPro" id="IPR016024">
    <property type="entry name" value="ARM-type_fold"/>
</dbReference>
<dbReference type="PANTHER" id="PTHR23346:SF7">
    <property type="entry name" value="STALLED RIBOSOME SENSOR GCN1"/>
    <property type="match status" value="1"/>
</dbReference>
<dbReference type="GO" id="GO:0006417">
    <property type="term" value="P:regulation of translation"/>
    <property type="evidence" value="ECO:0000318"/>
    <property type="project" value="GO_Central"/>
</dbReference>